<name>A0A2G9TBG2_TELCI</name>
<dbReference type="Pfam" id="PF00635">
    <property type="entry name" value="Motile_Sperm"/>
    <property type="match status" value="1"/>
</dbReference>
<dbReference type="InterPro" id="IPR008962">
    <property type="entry name" value="PapD-like_sf"/>
</dbReference>
<evidence type="ECO:0000259" key="1">
    <source>
        <dbReference type="Pfam" id="PF00635"/>
    </source>
</evidence>
<keyword evidence="3" id="KW-1185">Reference proteome</keyword>
<evidence type="ECO:0000313" key="2">
    <source>
        <dbReference type="EMBL" id="PIO54720.1"/>
    </source>
</evidence>
<dbReference type="PANTHER" id="PTHR22947">
    <property type="entry name" value="MAJOR SPERM PROTEIN"/>
    <property type="match status" value="1"/>
</dbReference>
<dbReference type="OrthoDB" id="75724at2759"/>
<protein>
    <recommendedName>
        <fullName evidence="1">MSP domain-containing protein</fullName>
    </recommendedName>
</protein>
<dbReference type="InterPro" id="IPR013783">
    <property type="entry name" value="Ig-like_fold"/>
</dbReference>
<dbReference type="PANTHER" id="PTHR22947:SF7">
    <property type="entry name" value="MSP DOMAIN-CONTAINING PROTEIN-RELATED"/>
    <property type="match status" value="1"/>
</dbReference>
<dbReference type="SUPFAM" id="SSF49354">
    <property type="entry name" value="PapD-like"/>
    <property type="match status" value="1"/>
</dbReference>
<accession>A0A2G9TBG2</accession>
<sequence length="74" mass="7816">MLKQQRLSSETLFGFVDPSGNAPLEITRTAGAPQEDKLVIQWAPVPADATDAQAAFPPVPADQIQSLTVPLSAT</sequence>
<dbReference type="Gene3D" id="2.60.40.10">
    <property type="entry name" value="Immunoglobulins"/>
    <property type="match status" value="1"/>
</dbReference>
<dbReference type="EMBL" id="KZ393271">
    <property type="protein sequence ID" value="PIO54720.1"/>
    <property type="molecule type" value="Genomic_DNA"/>
</dbReference>
<dbReference type="InterPro" id="IPR000535">
    <property type="entry name" value="MSP_dom"/>
</dbReference>
<proteinExistence type="predicted"/>
<gene>
    <name evidence="2" type="ORF">TELCIR_23910</name>
</gene>
<dbReference type="InterPro" id="IPR051774">
    <property type="entry name" value="Sperm-specific_class_P"/>
</dbReference>
<reference evidence="2 3" key="1">
    <citation type="submission" date="2015-09" db="EMBL/GenBank/DDBJ databases">
        <title>Draft genome of the parasitic nematode Teladorsagia circumcincta isolate WARC Sus (inbred).</title>
        <authorList>
            <person name="Mitreva M."/>
        </authorList>
    </citation>
    <scope>NUCLEOTIDE SEQUENCE [LARGE SCALE GENOMIC DNA]</scope>
    <source>
        <strain evidence="2 3">S</strain>
    </source>
</reference>
<feature type="domain" description="MSP" evidence="1">
    <location>
        <begin position="5"/>
        <end position="56"/>
    </location>
</feature>
<dbReference type="Proteomes" id="UP000230423">
    <property type="component" value="Unassembled WGS sequence"/>
</dbReference>
<dbReference type="AlphaFoldDB" id="A0A2G9TBG2"/>
<evidence type="ECO:0000313" key="3">
    <source>
        <dbReference type="Proteomes" id="UP000230423"/>
    </source>
</evidence>
<organism evidence="2 3">
    <name type="scientific">Teladorsagia circumcincta</name>
    <name type="common">Brown stomach worm</name>
    <name type="synonym">Ostertagia circumcincta</name>
    <dbReference type="NCBI Taxonomy" id="45464"/>
    <lineage>
        <taxon>Eukaryota</taxon>
        <taxon>Metazoa</taxon>
        <taxon>Ecdysozoa</taxon>
        <taxon>Nematoda</taxon>
        <taxon>Chromadorea</taxon>
        <taxon>Rhabditida</taxon>
        <taxon>Rhabditina</taxon>
        <taxon>Rhabditomorpha</taxon>
        <taxon>Strongyloidea</taxon>
        <taxon>Trichostrongylidae</taxon>
        <taxon>Teladorsagia</taxon>
    </lineage>
</organism>